<dbReference type="InterPro" id="IPR006652">
    <property type="entry name" value="Kelch_1"/>
</dbReference>
<organism evidence="4 5">
    <name type="scientific">Cardiosporidium cionae</name>
    <dbReference type="NCBI Taxonomy" id="476202"/>
    <lineage>
        <taxon>Eukaryota</taxon>
        <taxon>Sar</taxon>
        <taxon>Alveolata</taxon>
        <taxon>Apicomplexa</taxon>
        <taxon>Aconoidasida</taxon>
        <taxon>Nephromycida</taxon>
        <taxon>Cardiosporidium</taxon>
    </lineage>
</organism>
<evidence type="ECO:0000313" key="4">
    <source>
        <dbReference type="EMBL" id="KAF8817753.1"/>
    </source>
</evidence>
<feature type="domain" description="Potassium channel tetramerisation-type BTB" evidence="3">
    <location>
        <begin position="6"/>
        <end position="86"/>
    </location>
</feature>
<dbReference type="GO" id="GO:0034220">
    <property type="term" value="P:monoatomic ion transmembrane transport"/>
    <property type="evidence" value="ECO:0007669"/>
    <property type="project" value="UniProtKB-KW"/>
</dbReference>
<keyword evidence="1" id="KW-0880">Kelch repeat</keyword>
<sequence>KANILNVNVGGVVFETTRQTITQQKGSLLDEIFSGRHSVSKDLNGNIFLDRDPHNFRVLLNYLRDPTCAPIPRDDRESFEIYTEAKLLQVRLLPHSFLFVIGGHSGHQFLSSVELYDSQKNTFIGGRHLETERAYAGGESLSNRIISFGGQNLNYKALADTEIFDVLRDCWTSGPPLNTPRRNVMSACLDDNVVYCMGGYDGRQFLSSVECYDIRTLRWMKVGEMPSPVSSASTLTHDGRVFILGGTEGSRSNAVHEFDPRMNRWQTIPSLQKIRSASAAVTFLGHYFVFGGADEKNDILNSVEYLVNDGKQWKDYDAMPDKRMEFTVNLLDDTTLMLVGGVNKCEILDSSYFFKPESCVWEQGPPLNTPRCGHSSVLTAF</sequence>
<dbReference type="InterPro" id="IPR015915">
    <property type="entry name" value="Kelch-typ_b-propeller"/>
</dbReference>
<dbReference type="Gene3D" id="2.120.10.80">
    <property type="entry name" value="Kelch-type beta propeller"/>
    <property type="match status" value="1"/>
</dbReference>
<keyword evidence="4" id="KW-0813">Transport</keyword>
<dbReference type="PANTHER" id="PTHR45632:SF3">
    <property type="entry name" value="KELCH-LIKE PROTEIN 32"/>
    <property type="match status" value="1"/>
</dbReference>
<dbReference type="CDD" id="cd18316">
    <property type="entry name" value="BTB_POZ_KCTD-like"/>
    <property type="match status" value="1"/>
</dbReference>
<feature type="non-terminal residue" evidence="4">
    <location>
        <position position="1"/>
    </location>
</feature>
<dbReference type="Pfam" id="PF24681">
    <property type="entry name" value="Kelch_KLHDC2_KLHL20_DRC7"/>
    <property type="match status" value="1"/>
</dbReference>
<dbReference type="InterPro" id="IPR011333">
    <property type="entry name" value="SKP1/BTB/POZ_sf"/>
</dbReference>
<reference evidence="4 5" key="1">
    <citation type="journal article" date="2020" name="bioRxiv">
        <title>Metabolic contributions of an alphaproteobacterial endosymbiont in the apicomplexan Cardiosporidium cionae.</title>
        <authorList>
            <person name="Hunter E.S."/>
            <person name="Paight C.J."/>
            <person name="Lane C.E."/>
        </authorList>
    </citation>
    <scope>NUCLEOTIDE SEQUENCE [LARGE SCALE GENOMIC DNA]</scope>
    <source>
        <strain evidence="4">ESH_2018</strain>
    </source>
</reference>
<evidence type="ECO:0000313" key="5">
    <source>
        <dbReference type="Proteomes" id="UP000823046"/>
    </source>
</evidence>
<evidence type="ECO:0000259" key="3">
    <source>
        <dbReference type="Pfam" id="PF02214"/>
    </source>
</evidence>
<keyword evidence="5" id="KW-1185">Reference proteome</keyword>
<evidence type="ECO:0000256" key="1">
    <source>
        <dbReference type="ARBA" id="ARBA00022441"/>
    </source>
</evidence>
<dbReference type="PRINTS" id="PR00501">
    <property type="entry name" value="KELCHREPEAT"/>
</dbReference>
<keyword evidence="2" id="KW-0677">Repeat</keyword>
<dbReference type="EMBL" id="JADAQX010001546">
    <property type="protein sequence ID" value="KAF8817753.1"/>
    <property type="molecule type" value="Genomic_DNA"/>
</dbReference>
<protein>
    <submittedName>
        <fullName evidence="4">Kelch repeat and K+ channel tetramerization domain containing protein</fullName>
    </submittedName>
</protein>
<proteinExistence type="predicted"/>
<dbReference type="Proteomes" id="UP000823046">
    <property type="component" value="Unassembled WGS sequence"/>
</dbReference>
<dbReference type="SUPFAM" id="SSF54695">
    <property type="entry name" value="POZ domain"/>
    <property type="match status" value="1"/>
</dbReference>
<dbReference type="Gene3D" id="3.30.710.10">
    <property type="entry name" value="Potassium Channel Kv1.1, Chain A"/>
    <property type="match status" value="1"/>
</dbReference>
<dbReference type="SUPFAM" id="SSF50965">
    <property type="entry name" value="Galactose oxidase, central domain"/>
    <property type="match status" value="1"/>
</dbReference>
<dbReference type="InterPro" id="IPR003131">
    <property type="entry name" value="T1-type_BTB"/>
</dbReference>
<dbReference type="Pfam" id="PF01344">
    <property type="entry name" value="Kelch_1"/>
    <property type="match status" value="1"/>
</dbReference>
<accession>A0ABQ7J3S8</accession>
<dbReference type="SMART" id="SM00612">
    <property type="entry name" value="Kelch"/>
    <property type="match status" value="6"/>
</dbReference>
<dbReference type="InterPro" id="IPR011043">
    <property type="entry name" value="Gal_Oxase/kelch_b-propeller"/>
</dbReference>
<dbReference type="Pfam" id="PF02214">
    <property type="entry name" value="BTB_2"/>
    <property type="match status" value="1"/>
</dbReference>
<keyword evidence="4" id="KW-0407">Ion channel</keyword>
<gene>
    <name evidence="4" type="ORF">IE077_002155</name>
</gene>
<name>A0ABQ7J3S8_9APIC</name>
<evidence type="ECO:0000256" key="2">
    <source>
        <dbReference type="ARBA" id="ARBA00022737"/>
    </source>
</evidence>
<keyword evidence="4" id="KW-0406">Ion transport</keyword>
<dbReference type="PANTHER" id="PTHR45632">
    <property type="entry name" value="LD33804P"/>
    <property type="match status" value="1"/>
</dbReference>
<comment type="caution">
    <text evidence="4">The sequence shown here is derived from an EMBL/GenBank/DDBJ whole genome shotgun (WGS) entry which is preliminary data.</text>
</comment>